<organism evidence="2 3">
    <name type="scientific">Nesidiocoris tenuis</name>
    <dbReference type="NCBI Taxonomy" id="355587"/>
    <lineage>
        <taxon>Eukaryota</taxon>
        <taxon>Metazoa</taxon>
        <taxon>Ecdysozoa</taxon>
        <taxon>Arthropoda</taxon>
        <taxon>Hexapoda</taxon>
        <taxon>Insecta</taxon>
        <taxon>Pterygota</taxon>
        <taxon>Neoptera</taxon>
        <taxon>Paraneoptera</taxon>
        <taxon>Hemiptera</taxon>
        <taxon>Heteroptera</taxon>
        <taxon>Panheteroptera</taxon>
        <taxon>Cimicomorpha</taxon>
        <taxon>Miridae</taxon>
        <taxon>Dicyphina</taxon>
        <taxon>Nesidiocoris</taxon>
    </lineage>
</organism>
<keyword evidence="3" id="KW-1185">Reference proteome</keyword>
<evidence type="ECO:0000313" key="2">
    <source>
        <dbReference type="EMBL" id="CAB0008167.1"/>
    </source>
</evidence>
<protein>
    <submittedName>
        <fullName evidence="2">Uncharacterized protein</fullName>
    </submittedName>
</protein>
<proteinExistence type="predicted"/>
<dbReference type="Proteomes" id="UP000479000">
    <property type="component" value="Unassembled WGS sequence"/>
</dbReference>
<feature type="region of interest" description="Disordered" evidence="1">
    <location>
        <begin position="38"/>
        <end position="61"/>
    </location>
</feature>
<sequence length="61" mass="6912">MKVKMDPSCEKTVTRVEMHLFRFTRKWPAVYGVSRKGVTKSGRSSSIPIMSKKHNGITDVS</sequence>
<dbReference type="EMBL" id="CADCXU010020203">
    <property type="protein sequence ID" value="CAB0008167.1"/>
    <property type="molecule type" value="Genomic_DNA"/>
</dbReference>
<name>A0A6H5GVY6_9HEMI</name>
<reference evidence="2 3" key="1">
    <citation type="submission" date="2020-02" db="EMBL/GenBank/DDBJ databases">
        <authorList>
            <person name="Ferguson B K."/>
        </authorList>
    </citation>
    <scope>NUCLEOTIDE SEQUENCE [LARGE SCALE GENOMIC DNA]</scope>
</reference>
<dbReference type="AlphaFoldDB" id="A0A6H5GVY6"/>
<gene>
    <name evidence="2" type="ORF">NTEN_LOCUS13413</name>
</gene>
<evidence type="ECO:0000313" key="3">
    <source>
        <dbReference type="Proteomes" id="UP000479000"/>
    </source>
</evidence>
<evidence type="ECO:0000256" key="1">
    <source>
        <dbReference type="SAM" id="MobiDB-lite"/>
    </source>
</evidence>
<accession>A0A6H5GVY6</accession>